<dbReference type="EMBL" id="QGKX02002183">
    <property type="protein sequence ID" value="KAF3485988.1"/>
    <property type="molecule type" value="Genomic_DNA"/>
</dbReference>
<feature type="region of interest" description="Disordered" evidence="1">
    <location>
        <begin position="183"/>
        <end position="223"/>
    </location>
</feature>
<gene>
    <name evidence="2" type="ORF">F2Q69_00052290</name>
</gene>
<name>A0A8S9MVR5_BRACR</name>
<protein>
    <recommendedName>
        <fullName evidence="4">DUF4283 domain-containing protein</fullName>
    </recommendedName>
</protein>
<reference evidence="2" key="1">
    <citation type="submission" date="2019-12" db="EMBL/GenBank/DDBJ databases">
        <title>Genome sequencing and annotation of Brassica cretica.</title>
        <authorList>
            <person name="Studholme D.J."/>
            <person name="Sarris P."/>
        </authorList>
    </citation>
    <scope>NUCLEOTIDE SEQUENCE</scope>
    <source>
        <strain evidence="2">PFS-109/04</strain>
        <tissue evidence="2">Leaf</tissue>
    </source>
</reference>
<evidence type="ECO:0000313" key="3">
    <source>
        <dbReference type="Proteomes" id="UP000712600"/>
    </source>
</evidence>
<evidence type="ECO:0000256" key="1">
    <source>
        <dbReference type="SAM" id="MobiDB-lite"/>
    </source>
</evidence>
<sequence>MQSIVERLPWVAPLIRKSNPGSYADTPFTDDIALIEMPRKLSFPNIKMYDRTGDPDDHIAQYKQRMLAVALPRESREATMSAKVQVEINMKRPLKFALRAQLPSGEIVLVKLVYSNLHRHCRHCRMLKKWEKILNARSLPEPSKDRRSGEDTHRDTWDSVWKRIDSRFTSKTSHSNLKLKEKISETDEVSDEGSSATKNLNFEAPSDPPSVNLPSIPNQAPPIKEIPKSWYEMTLEDEGNMGEEAMNIQEPQQAPNNLENFGLPLNERILEEEDWLDDGNDFGDADGNEFGEEDVDLMEEDDLLGEELQTAEEKHPIGILWN</sequence>
<evidence type="ECO:0000313" key="2">
    <source>
        <dbReference type="EMBL" id="KAF3485988.1"/>
    </source>
</evidence>
<comment type="caution">
    <text evidence="2">The sequence shown here is derived from an EMBL/GenBank/DDBJ whole genome shotgun (WGS) entry which is preliminary data.</text>
</comment>
<proteinExistence type="predicted"/>
<accession>A0A8S9MVR5</accession>
<dbReference type="AlphaFoldDB" id="A0A8S9MVR5"/>
<organism evidence="2 3">
    <name type="scientific">Brassica cretica</name>
    <name type="common">Mustard</name>
    <dbReference type="NCBI Taxonomy" id="69181"/>
    <lineage>
        <taxon>Eukaryota</taxon>
        <taxon>Viridiplantae</taxon>
        <taxon>Streptophyta</taxon>
        <taxon>Embryophyta</taxon>
        <taxon>Tracheophyta</taxon>
        <taxon>Spermatophyta</taxon>
        <taxon>Magnoliopsida</taxon>
        <taxon>eudicotyledons</taxon>
        <taxon>Gunneridae</taxon>
        <taxon>Pentapetalae</taxon>
        <taxon>rosids</taxon>
        <taxon>malvids</taxon>
        <taxon>Brassicales</taxon>
        <taxon>Brassicaceae</taxon>
        <taxon>Brassiceae</taxon>
        <taxon>Brassica</taxon>
    </lineage>
</organism>
<dbReference type="Proteomes" id="UP000712600">
    <property type="component" value="Unassembled WGS sequence"/>
</dbReference>
<evidence type="ECO:0008006" key="4">
    <source>
        <dbReference type="Google" id="ProtNLM"/>
    </source>
</evidence>